<protein>
    <submittedName>
        <fullName evidence="3">Amidohydrolase family protein</fullName>
    </submittedName>
</protein>
<dbReference type="Gene3D" id="2.30.40.10">
    <property type="entry name" value="Urease, subunit C, domain 1"/>
    <property type="match status" value="1"/>
</dbReference>
<name>A0ABW6VK53_MICFU</name>
<evidence type="ECO:0000313" key="3">
    <source>
        <dbReference type="EMBL" id="MFF4779353.1"/>
    </source>
</evidence>
<dbReference type="Gene3D" id="3.20.20.140">
    <property type="entry name" value="Metal-dependent hydrolases"/>
    <property type="match status" value="2"/>
</dbReference>
<dbReference type="SUPFAM" id="SSF51556">
    <property type="entry name" value="Metallo-dependent hydrolases"/>
    <property type="match status" value="1"/>
</dbReference>
<dbReference type="InterPro" id="IPR006680">
    <property type="entry name" value="Amidohydro-rel"/>
</dbReference>
<feature type="domain" description="Amidohydrolase-related" evidence="2">
    <location>
        <begin position="93"/>
        <end position="251"/>
    </location>
</feature>
<dbReference type="PANTHER" id="PTHR43135">
    <property type="entry name" value="ALPHA-D-RIBOSE 1-METHYLPHOSPHONATE 5-TRIPHOSPHATE DIPHOSPHATASE"/>
    <property type="match status" value="1"/>
</dbReference>
<dbReference type="InterPro" id="IPR011059">
    <property type="entry name" value="Metal-dep_hydrolase_composite"/>
</dbReference>
<dbReference type="RefSeq" id="WP_387348082.1">
    <property type="nucleotide sequence ID" value="NZ_JBIAXI010000048.1"/>
</dbReference>
<evidence type="ECO:0000259" key="2">
    <source>
        <dbReference type="Pfam" id="PF01979"/>
    </source>
</evidence>
<evidence type="ECO:0000256" key="1">
    <source>
        <dbReference type="SAM" id="MobiDB-lite"/>
    </source>
</evidence>
<keyword evidence="4" id="KW-1185">Reference proteome</keyword>
<proteinExistence type="predicted"/>
<dbReference type="InterPro" id="IPR032466">
    <property type="entry name" value="Metal_Hydrolase"/>
</dbReference>
<feature type="domain" description="Amidohydrolase-related" evidence="2">
    <location>
        <begin position="374"/>
        <end position="458"/>
    </location>
</feature>
<feature type="region of interest" description="Disordered" evidence="1">
    <location>
        <begin position="1"/>
        <end position="26"/>
    </location>
</feature>
<comment type="caution">
    <text evidence="3">The sequence shown here is derived from an EMBL/GenBank/DDBJ whole genome shotgun (WGS) entry which is preliminary data.</text>
</comment>
<evidence type="ECO:0000313" key="4">
    <source>
        <dbReference type="Proteomes" id="UP001602119"/>
    </source>
</evidence>
<gene>
    <name evidence="3" type="ORF">ACFY05_41710</name>
</gene>
<accession>A0ABW6VK53</accession>
<dbReference type="InterPro" id="IPR051781">
    <property type="entry name" value="Metallo-dep_Hydrolase"/>
</dbReference>
<dbReference type="Proteomes" id="UP001602119">
    <property type="component" value="Unassembled WGS sequence"/>
</dbReference>
<sequence>MSEALAGFRPIGSSPDRSADNTPGQGPYRRMILRGLTVVDGTGAPPYGPVDLVIEGGTIAAVLAAGNATRVADAPETWATVSADRVLDLTGHYVLPGLIDAHAHIATPEQAPRADYCYKLWLGHGVTTVRELGAMTNGFAFTAEEARRSQELEIVAPSIVPYVYFGHGLGATPTGERQACAWVQAAAEQGAAGVKFFGAPPKAMQAALQEAAHLGLGTACHHAQQDVARVNALATSRWGLRSVEHWYGLAEAMFTDRTVQHYRPDYNYLDEAVRFGVGAEVWQQCAEPGSARWDAVLDELLSLGTTLVPTFNIYIATRDAARTRASEWHADYTAPQLESFFTPSPRAHGSFFSDWGTEQEVAWRHAYQKWMQLVRDFHQRGGRVAAGSDSGFIYKVYGFGLVEELELLREAGLHPLEVIRAATLSGAELLGIDDVTGSIEPGKRADLLIVEENPLANLKLLYGHGHLRYSPEGLPYRTGGVKLTVREGIVYDAARLRADVRAMVQEERARQKDIVPAGEDGSTRQ</sequence>
<dbReference type="SUPFAM" id="SSF51338">
    <property type="entry name" value="Composite domain of metallo-dependent hydrolases"/>
    <property type="match status" value="1"/>
</dbReference>
<dbReference type="Pfam" id="PF01979">
    <property type="entry name" value="Amidohydro_1"/>
    <property type="match status" value="2"/>
</dbReference>
<reference evidence="3 4" key="1">
    <citation type="submission" date="2024-10" db="EMBL/GenBank/DDBJ databases">
        <title>The Natural Products Discovery Center: Release of the First 8490 Sequenced Strains for Exploring Actinobacteria Biosynthetic Diversity.</title>
        <authorList>
            <person name="Kalkreuter E."/>
            <person name="Kautsar S.A."/>
            <person name="Yang D."/>
            <person name="Bader C.D."/>
            <person name="Teijaro C.N."/>
            <person name="Fluegel L."/>
            <person name="Davis C.M."/>
            <person name="Simpson J.R."/>
            <person name="Lauterbach L."/>
            <person name="Steele A.D."/>
            <person name="Gui C."/>
            <person name="Meng S."/>
            <person name="Li G."/>
            <person name="Viehrig K."/>
            <person name="Ye F."/>
            <person name="Su P."/>
            <person name="Kiefer A.F."/>
            <person name="Nichols A."/>
            <person name="Cepeda A.J."/>
            <person name="Yan W."/>
            <person name="Fan B."/>
            <person name="Jiang Y."/>
            <person name="Adhikari A."/>
            <person name="Zheng C.-J."/>
            <person name="Schuster L."/>
            <person name="Cowan T.M."/>
            <person name="Smanski M.J."/>
            <person name="Chevrette M.G."/>
            <person name="De Carvalho L.P.S."/>
            <person name="Shen B."/>
        </authorList>
    </citation>
    <scope>NUCLEOTIDE SEQUENCE [LARGE SCALE GENOMIC DNA]</scope>
    <source>
        <strain evidence="3 4">NPDC001281</strain>
    </source>
</reference>
<organism evidence="3 4">
    <name type="scientific">Microtetraspora fusca</name>
    <dbReference type="NCBI Taxonomy" id="1997"/>
    <lineage>
        <taxon>Bacteria</taxon>
        <taxon>Bacillati</taxon>
        <taxon>Actinomycetota</taxon>
        <taxon>Actinomycetes</taxon>
        <taxon>Streptosporangiales</taxon>
        <taxon>Streptosporangiaceae</taxon>
        <taxon>Microtetraspora</taxon>
    </lineage>
</organism>
<dbReference type="EMBL" id="JBIAXI010000048">
    <property type="protein sequence ID" value="MFF4779353.1"/>
    <property type="molecule type" value="Genomic_DNA"/>
</dbReference>
<dbReference type="PANTHER" id="PTHR43135:SF3">
    <property type="entry name" value="ALPHA-D-RIBOSE 1-METHYLPHOSPHONATE 5-TRIPHOSPHATE DIPHOSPHATASE"/>
    <property type="match status" value="1"/>
</dbReference>